<evidence type="ECO:0000313" key="3">
    <source>
        <dbReference type="Proteomes" id="UP000248423"/>
    </source>
</evidence>
<organism evidence="2 3">
    <name type="scientific">Aspergillus sclerotiicarbonarius (strain CBS 121057 / IBT 28362)</name>
    <dbReference type="NCBI Taxonomy" id="1448318"/>
    <lineage>
        <taxon>Eukaryota</taxon>
        <taxon>Fungi</taxon>
        <taxon>Dikarya</taxon>
        <taxon>Ascomycota</taxon>
        <taxon>Pezizomycotina</taxon>
        <taxon>Eurotiomycetes</taxon>
        <taxon>Eurotiomycetidae</taxon>
        <taxon>Eurotiales</taxon>
        <taxon>Aspergillaceae</taxon>
        <taxon>Aspergillus</taxon>
        <taxon>Aspergillus subgen. Circumdati</taxon>
    </lineage>
</organism>
<dbReference type="Proteomes" id="UP000248423">
    <property type="component" value="Unassembled WGS sequence"/>
</dbReference>
<feature type="region of interest" description="Disordered" evidence="1">
    <location>
        <begin position="1"/>
        <end position="71"/>
    </location>
</feature>
<feature type="compositionally biased region" description="Polar residues" evidence="1">
    <location>
        <begin position="144"/>
        <end position="164"/>
    </location>
</feature>
<reference evidence="2 3" key="1">
    <citation type="submission" date="2018-02" db="EMBL/GenBank/DDBJ databases">
        <title>The genomes of Aspergillus section Nigri reveals drivers in fungal speciation.</title>
        <authorList>
            <consortium name="DOE Joint Genome Institute"/>
            <person name="Vesth T.C."/>
            <person name="Nybo J."/>
            <person name="Theobald S."/>
            <person name="Brandl J."/>
            <person name="Frisvad J.C."/>
            <person name="Nielsen K.F."/>
            <person name="Lyhne E.K."/>
            <person name="Kogle M.E."/>
            <person name="Kuo A."/>
            <person name="Riley R."/>
            <person name="Clum A."/>
            <person name="Nolan M."/>
            <person name="Lipzen A."/>
            <person name="Salamov A."/>
            <person name="Henrissat B."/>
            <person name="Wiebenga A."/>
            <person name="De vries R.P."/>
            <person name="Grigoriev I.V."/>
            <person name="Mortensen U.H."/>
            <person name="Andersen M.R."/>
            <person name="Baker S.E."/>
        </authorList>
    </citation>
    <scope>NUCLEOTIDE SEQUENCE [LARGE SCALE GENOMIC DNA]</scope>
    <source>
        <strain evidence="2 3">CBS 121057</strain>
    </source>
</reference>
<protein>
    <submittedName>
        <fullName evidence="2">Uncharacterized protein</fullName>
    </submittedName>
</protein>
<feature type="region of interest" description="Disordered" evidence="1">
    <location>
        <begin position="142"/>
        <end position="164"/>
    </location>
</feature>
<keyword evidence="3" id="KW-1185">Reference proteome</keyword>
<accession>A0A319EBD5</accession>
<gene>
    <name evidence="2" type="ORF">BO78DRAFT_417770</name>
</gene>
<dbReference type="EMBL" id="KZ826342">
    <property type="protein sequence ID" value="PYI07396.1"/>
    <property type="molecule type" value="Genomic_DNA"/>
</dbReference>
<evidence type="ECO:0000256" key="1">
    <source>
        <dbReference type="SAM" id="MobiDB-lite"/>
    </source>
</evidence>
<sequence length="164" mass="17328">MRIGPLESAGEMPEATNQRATVEAPFPSPAAGKSPWIIPKQLGGQQDASREGRRDTGGSADGDPLISTSVSHENEFSGFWATRLARYSPTTPSAPLTASLLTNLDDAGWQKELGVLSGTQNAAFWIGPTAEEAHGAVETHGIWRTSSQDRAQRPGGSSTLETRG</sequence>
<name>A0A319EBD5_ASPSB</name>
<proteinExistence type="predicted"/>
<dbReference type="AlphaFoldDB" id="A0A319EBD5"/>
<dbReference type="VEuPathDB" id="FungiDB:BO78DRAFT_417770"/>
<evidence type="ECO:0000313" key="2">
    <source>
        <dbReference type="EMBL" id="PYI07396.1"/>
    </source>
</evidence>